<reference evidence="1" key="1">
    <citation type="submission" date="2020-08" db="EMBL/GenBank/DDBJ databases">
        <title>Multicomponent nature underlies the extraordinary mechanical properties of spider dragline silk.</title>
        <authorList>
            <person name="Kono N."/>
            <person name="Nakamura H."/>
            <person name="Mori M."/>
            <person name="Yoshida Y."/>
            <person name="Ohtoshi R."/>
            <person name="Malay A.D."/>
            <person name="Moran D.A.P."/>
            <person name="Tomita M."/>
            <person name="Numata K."/>
            <person name="Arakawa K."/>
        </authorList>
    </citation>
    <scope>NUCLEOTIDE SEQUENCE</scope>
</reference>
<keyword evidence="2" id="KW-1185">Reference proteome</keyword>
<gene>
    <name evidence="1" type="ORF">NPIL_152771</name>
</gene>
<dbReference type="EMBL" id="BMAW01049610">
    <property type="protein sequence ID" value="GFS71394.1"/>
    <property type="molecule type" value="Genomic_DNA"/>
</dbReference>
<name>A0A8X6MPM1_NEPPI</name>
<organism evidence="1 2">
    <name type="scientific">Nephila pilipes</name>
    <name type="common">Giant wood spider</name>
    <name type="synonym">Nephila maculata</name>
    <dbReference type="NCBI Taxonomy" id="299642"/>
    <lineage>
        <taxon>Eukaryota</taxon>
        <taxon>Metazoa</taxon>
        <taxon>Ecdysozoa</taxon>
        <taxon>Arthropoda</taxon>
        <taxon>Chelicerata</taxon>
        <taxon>Arachnida</taxon>
        <taxon>Araneae</taxon>
        <taxon>Araneomorphae</taxon>
        <taxon>Entelegynae</taxon>
        <taxon>Araneoidea</taxon>
        <taxon>Nephilidae</taxon>
        <taxon>Nephila</taxon>
    </lineage>
</organism>
<accession>A0A8X6MPM1</accession>
<sequence>MNKIRAGGGKGRSCYSKRSPSWVRGLEVLVKSGRFTGPARICLLSFAVLVYKYRTWDGLDNRTEMAEVSLEVWDGLVEGSYGLYRCWKLGGSVCWIKILEFPDLLFVAF</sequence>
<evidence type="ECO:0000313" key="2">
    <source>
        <dbReference type="Proteomes" id="UP000887013"/>
    </source>
</evidence>
<proteinExistence type="predicted"/>
<dbReference type="AlphaFoldDB" id="A0A8X6MPM1"/>
<dbReference type="Proteomes" id="UP000887013">
    <property type="component" value="Unassembled WGS sequence"/>
</dbReference>
<evidence type="ECO:0000313" key="1">
    <source>
        <dbReference type="EMBL" id="GFS71394.1"/>
    </source>
</evidence>
<comment type="caution">
    <text evidence="1">The sequence shown here is derived from an EMBL/GenBank/DDBJ whole genome shotgun (WGS) entry which is preliminary data.</text>
</comment>
<protein>
    <submittedName>
        <fullName evidence="1">Uncharacterized protein</fullName>
    </submittedName>
</protein>